<organism evidence="2 3">
    <name type="scientific">Rubrivirga litoralis</name>
    <dbReference type="NCBI Taxonomy" id="3075598"/>
    <lineage>
        <taxon>Bacteria</taxon>
        <taxon>Pseudomonadati</taxon>
        <taxon>Rhodothermota</taxon>
        <taxon>Rhodothermia</taxon>
        <taxon>Rhodothermales</taxon>
        <taxon>Rubricoccaceae</taxon>
        <taxon>Rubrivirga</taxon>
    </lineage>
</organism>
<evidence type="ECO:0000313" key="2">
    <source>
        <dbReference type="EMBL" id="MDT0631585.1"/>
    </source>
</evidence>
<dbReference type="RefSeq" id="WP_311662927.1">
    <property type="nucleotide sequence ID" value="NZ_JAVRHT010000014.1"/>
</dbReference>
<dbReference type="Proteomes" id="UP001267426">
    <property type="component" value="Unassembled WGS sequence"/>
</dbReference>
<gene>
    <name evidence="2" type="ORF">RM540_07465</name>
</gene>
<protein>
    <submittedName>
        <fullName evidence="2">Uncharacterized protein</fullName>
    </submittedName>
</protein>
<accession>A0ABU3BQN5</accession>
<name>A0ABU3BQN5_9BACT</name>
<evidence type="ECO:0000256" key="1">
    <source>
        <dbReference type="SAM" id="MobiDB-lite"/>
    </source>
</evidence>
<sequence length="50" mass="5432">MQRRYDDRPALASWAGRRMSRPLPTGKLPGAFNPAGWGGATFRPHSAPPA</sequence>
<keyword evidence="3" id="KW-1185">Reference proteome</keyword>
<evidence type="ECO:0000313" key="3">
    <source>
        <dbReference type="Proteomes" id="UP001267426"/>
    </source>
</evidence>
<comment type="caution">
    <text evidence="2">The sequence shown here is derived from an EMBL/GenBank/DDBJ whole genome shotgun (WGS) entry which is preliminary data.</text>
</comment>
<reference evidence="2 3" key="1">
    <citation type="submission" date="2023-09" db="EMBL/GenBank/DDBJ databases">
        <authorList>
            <person name="Rey-Velasco X."/>
        </authorList>
    </citation>
    <scope>NUCLEOTIDE SEQUENCE [LARGE SCALE GENOMIC DNA]</scope>
    <source>
        <strain evidence="2 3">F394</strain>
    </source>
</reference>
<dbReference type="EMBL" id="JAVRHT010000014">
    <property type="protein sequence ID" value="MDT0631585.1"/>
    <property type="molecule type" value="Genomic_DNA"/>
</dbReference>
<feature type="region of interest" description="Disordered" evidence="1">
    <location>
        <begin position="1"/>
        <end position="50"/>
    </location>
</feature>
<proteinExistence type="predicted"/>